<evidence type="ECO:0000313" key="4">
    <source>
        <dbReference type="Proteomes" id="UP001196601"/>
    </source>
</evidence>
<organism evidence="3 4">
    <name type="scientific">Pseudomonas lalucatii</name>
    <dbReference type="NCBI Taxonomy" id="1424203"/>
    <lineage>
        <taxon>Bacteria</taxon>
        <taxon>Pseudomonadati</taxon>
        <taxon>Pseudomonadota</taxon>
        <taxon>Gammaproteobacteria</taxon>
        <taxon>Pseudomonadales</taxon>
        <taxon>Pseudomonadaceae</taxon>
        <taxon>Pseudomonas</taxon>
    </lineage>
</organism>
<proteinExistence type="predicted"/>
<feature type="transmembrane region" description="Helical" evidence="1">
    <location>
        <begin position="9"/>
        <end position="29"/>
    </location>
</feature>
<evidence type="ECO:0000256" key="1">
    <source>
        <dbReference type="SAM" id="Phobius"/>
    </source>
</evidence>
<protein>
    <submittedName>
        <fullName evidence="3">Pilus assembly protein</fullName>
    </submittedName>
</protein>
<accession>A0ABS5PWB1</accession>
<dbReference type="Pfam" id="PF07811">
    <property type="entry name" value="TadE"/>
    <property type="match status" value="1"/>
</dbReference>
<dbReference type="EMBL" id="JADPMV010000001">
    <property type="protein sequence ID" value="MBS7660792.1"/>
    <property type="molecule type" value="Genomic_DNA"/>
</dbReference>
<reference evidence="3 4" key="1">
    <citation type="journal article" date="2021" name="Syst. Appl. Microbiol.">
        <title>Pseudomonas lalucatii sp. nov. isolated from Vallgornera, a karstic cave in Mallorca, Western Mediterranean.</title>
        <authorList>
            <person name="Busquets A."/>
            <person name="Mulet M."/>
            <person name="Gomila M."/>
            <person name="Garcia-Valdes E."/>
        </authorList>
    </citation>
    <scope>NUCLEOTIDE SEQUENCE [LARGE SCALE GENOMIC DNA]</scope>
    <source>
        <strain evidence="3 4">R1b54</strain>
    </source>
</reference>
<evidence type="ECO:0000313" key="3">
    <source>
        <dbReference type="EMBL" id="MBS7660792.1"/>
    </source>
</evidence>
<keyword evidence="1" id="KW-0472">Membrane</keyword>
<comment type="caution">
    <text evidence="3">The sequence shown here is derived from an EMBL/GenBank/DDBJ whole genome shotgun (WGS) entry which is preliminary data.</text>
</comment>
<name>A0ABS5PWB1_9PSED</name>
<sequence length="162" mass="17318">MDKKRMQGVYVVEFAIIGLLLFTLLFGILEMGRLLFTVNALDEVVRRGARLAAVCAISDETIVKRRAIFNDAGDGSASSLVANLQTSDLTLTYLDENGAVVNNPGDPANLSSIRFVELSVESFPFTLLIPPPLGGDVTLPVFRAILPRESLGSDGEGGDTSC</sequence>
<keyword evidence="4" id="KW-1185">Reference proteome</keyword>
<dbReference type="RefSeq" id="WP_213638155.1">
    <property type="nucleotide sequence ID" value="NZ_JADPMV010000001.1"/>
</dbReference>
<dbReference type="Proteomes" id="UP001196601">
    <property type="component" value="Unassembled WGS sequence"/>
</dbReference>
<keyword evidence="1" id="KW-1133">Transmembrane helix</keyword>
<dbReference type="InterPro" id="IPR012495">
    <property type="entry name" value="TadE-like_dom"/>
</dbReference>
<evidence type="ECO:0000259" key="2">
    <source>
        <dbReference type="Pfam" id="PF07811"/>
    </source>
</evidence>
<feature type="domain" description="TadE-like" evidence="2">
    <location>
        <begin position="8"/>
        <end position="50"/>
    </location>
</feature>
<keyword evidence="1" id="KW-0812">Transmembrane</keyword>
<gene>
    <name evidence="3" type="ORF">I0D00_02360</name>
</gene>